<evidence type="ECO:0000256" key="4">
    <source>
        <dbReference type="ARBA" id="ARBA00022989"/>
    </source>
</evidence>
<feature type="transmembrane region" description="Helical" evidence="6">
    <location>
        <begin position="12"/>
        <end position="30"/>
    </location>
</feature>
<feature type="transmembrane region" description="Helical" evidence="6">
    <location>
        <begin position="88"/>
        <end position="106"/>
    </location>
</feature>
<keyword evidence="4 6" id="KW-1133">Transmembrane helix</keyword>
<keyword evidence="5 6" id="KW-0472">Membrane</keyword>
<gene>
    <name evidence="7" type="ORF">HCUR_00325</name>
</gene>
<dbReference type="GO" id="GO:0005886">
    <property type="term" value="C:plasma membrane"/>
    <property type="evidence" value="ECO:0007669"/>
    <property type="project" value="UniProtKB-SubCell"/>
</dbReference>
<evidence type="ECO:0000256" key="6">
    <source>
        <dbReference type="SAM" id="Phobius"/>
    </source>
</evidence>
<organism evidence="7 8">
    <name type="scientific">Holospora curviuscula</name>
    <dbReference type="NCBI Taxonomy" id="1082868"/>
    <lineage>
        <taxon>Bacteria</taxon>
        <taxon>Pseudomonadati</taxon>
        <taxon>Pseudomonadota</taxon>
        <taxon>Alphaproteobacteria</taxon>
        <taxon>Holosporales</taxon>
        <taxon>Holosporaceae</taxon>
        <taxon>Holospora</taxon>
    </lineage>
</organism>
<dbReference type="AlphaFoldDB" id="A0A2S5RDH2"/>
<dbReference type="RefSeq" id="WP_104206451.1">
    <property type="nucleotide sequence ID" value="NZ_PHHC01000065.1"/>
</dbReference>
<dbReference type="CDD" id="cd06574">
    <property type="entry name" value="TM_PBP1_branched-chain-AA_like"/>
    <property type="match status" value="1"/>
</dbReference>
<feature type="transmembrane region" description="Helical" evidence="6">
    <location>
        <begin position="252"/>
        <end position="274"/>
    </location>
</feature>
<comment type="caution">
    <text evidence="7">The sequence shown here is derived from an EMBL/GenBank/DDBJ whole genome shotgun (WGS) entry which is preliminary data.</text>
</comment>
<sequence>MRLNEIMMSLEIGLIFGIVAMGIYMTFRVIQFPDLTCDGSFVLGAAVSSVLIKFGCDPYISLLASLGAGALAGAITGILHIQFKITDLLSGILTGFMLYSINLRIMGGIPNITFINSTTIFSENPMVTLIIIAGSLWIGLAYVLRTDFGLALQSVGHNKQLSRNSGVNVSKMMLLALALSNALIALAGGVFSHHQGFADVGSGVGTVIVGLLSVMIGERILPYHSMSIKILSCLIGSVLYRLLIGLGLHSEVLGLTTSDLNVLTGIMVIITMCIPRRDPC</sequence>
<dbReference type="InterPro" id="IPR001851">
    <property type="entry name" value="ABC_transp_permease"/>
</dbReference>
<evidence type="ECO:0000256" key="3">
    <source>
        <dbReference type="ARBA" id="ARBA00022692"/>
    </source>
</evidence>
<feature type="transmembrane region" description="Helical" evidence="6">
    <location>
        <begin position="59"/>
        <end position="81"/>
    </location>
</feature>
<keyword evidence="2" id="KW-1003">Cell membrane</keyword>
<evidence type="ECO:0000256" key="1">
    <source>
        <dbReference type="ARBA" id="ARBA00004651"/>
    </source>
</evidence>
<reference evidence="7 8" key="1">
    <citation type="submission" date="2017-11" db="EMBL/GenBank/DDBJ databases">
        <title>Comparative genomic analysis of Holospora spp., intranuclear symbionts of paramecia.</title>
        <authorList>
            <person name="Garushyants S.K."/>
            <person name="Beliavskaya A."/>
            <person name="Malko D.B."/>
            <person name="Logacheva M.D."/>
            <person name="Rautian M.S."/>
            <person name="Gelfand M.S."/>
        </authorList>
    </citation>
    <scope>NUCLEOTIDE SEQUENCE [LARGE SCALE GENOMIC DNA]</scope>
    <source>
        <strain evidence="8">02AZ16</strain>
    </source>
</reference>
<feature type="transmembrane region" description="Helical" evidence="6">
    <location>
        <begin position="228"/>
        <end position="246"/>
    </location>
</feature>
<dbReference type="OrthoDB" id="9778389at2"/>
<accession>A0A2S5RDH2</accession>
<keyword evidence="8" id="KW-1185">Reference proteome</keyword>
<evidence type="ECO:0000313" key="8">
    <source>
        <dbReference type="Proteomes" id="UP000239425"/>
    </source>
</evidence>
<dbReference type="Proteomes" id="UP000239425">
    <property type="component" value="Unassembled WGS sequence"/>
</dbReference>
<dbReference type="EMBL" id="PHHC01000065">
    <property type="protein sequence ID" value="PPE05366.1"/>
    <property type="molecule type" value="Genomic_DNA"/>
</dbReference>
<evidence type="ECO:0000313" key="7">
    <source>
        <dbReference type="EMBL" id="PPE05366.1"/>
    </source>
</evidence>
<dbReference type="PANTHER" id="PTHR32196">
    <property type="entry name" value="ABC TRANSPORTER PERMEASE PROTEIN YPHD-RELATED-RELATED"/>
    <property type="match status" value="1"/>
</dbReference>
<dbReference type="Pfam" id="PF02653">
    <property type="entry name" value="BPD_transp_2"/>
    <property type="match status" value="1"/>
</dbReference>
<evidence type="ECO:0000256" key="2">
    <source>
        <dbReference type="ARBA" id="ARBA00022475"/>
    </source>
</evidence>
<comment type="subcellular location">
    <subcellularLocation>
        <location evidence="1">Cell membrane</location>
        <topology evidence="1">Multi-pass membrane protein</topology>
    </subcellularLocation>
</comment>
<feature type="transmembrane region" description="Helical" evidence="6">
    <location>
        <begin position="197"/>
        <end position="216"/>
    </location>
</feature>
<feature type="transmembrane region" description="Helical" evidence="6">
    <location>
        <begin position="172"/>
        <end position="191"/>
    </location>
</feature>
<name>A0A2S5RDH2_9PROT</name>
<protein>
    <submittedName>
        <fullName evidence="7">Ribose ABC transporter permease protein</fullName>
    </submittedName>
</protein>
<dbReference type="PANTHER" id="PTHR32196:SF69">
    <property type="entry name" value="BRANCHED-CHAIN AMINO ACID TRANSPORT SYSTEM, PERMEASE PROTEIN"/>
    <property type="match status" value="1"/>
</dbReference>
<feature type="transmembrane region" description="Helical" evidence="6">
    <location>
        <begin position="126"/>
        <end position="144"/>
    </location>
</feature>
<keyword evidence="3 6" id="KW-0812">Transmembrane</keyword>
<evidence type="ECO:0000256" key="5">
    <source>
        <dbReference type="ARBA" id="ARBA00023136"/>
    </source>
</evidence>
<dbReference type="GO" id="GO:0022857">
    <property type="term" value="F:transmembrane transporter activity"/>
    <property type="evidence" value="ECO:0007669"/>
    <property type="project" value="InterPro"/>
</dbReference>
<proteinExistence type="predicted"/>